<evidence type="ECO:0000256" key="5">
    <source>
        <dbReference type="SAM" id="MobiDB-lite"/>
    </source>
</evidence>
<dbReference type="SMART" id="SM00398">
    <property type="entry name" value="HMG"/>
    <property type="match status" value="1"/>
</dbReference>
<feature type="compositionally biased region" description="Low complexity" evidence="5">
    <location>
        <begin position="374"/>
        <end position="390"/>
    </location>
</feature>
<dbReference type="GO" id="GO:0005634">
    <property type="term" value="C:nucleus"/>
    <property type="evidence" value="ECO:0007669"/>
    <property type="project" value="UniProtKB-SubCell"/>
</dbReference>
<sequence length="400" mass="43905">MLYAAPKKSNAPCPGEPRDRPRLLEPPDGLFVGPFVSPFAGPASPPPPSSWTNVNAGIDSNVAVNVDGDFNANANANVDARLTKPSVSPRLFEGYSSLGVKTAWRLATEEVDGFDETVDEDGDDEGVGDEEEDDADDDDDEGEGEGECDEGEEVVGSLVKEALQSSLTSACEDLFWPSMKELTVGRAAPPPPLPPPPLPPHAHRQTHVQMHTQMPILTPTSTPTSTSTSTTTRTDGQSVKASVVARSADSVSVSVACADRQTTCRGHVKRPMNAFMVWSRGQRRKMAQENPKMHNSEISKRLGVEWKLLTETDKRPFIDEAKRLRATHMRDYPDYKYRPRRKPKTGVKEHKYPNYATSAMPSGRSPLVSSRLVSSSRQKDTLTQPHTNTHTHTHTIEKRC</sequence>
<comment type="subcellular location">
    <subcellularLocation>
        <location evidence="1">Nucleus</location>
    </subcellularLocation>
</comment>
<accession>A0A3S5FGT5</accession>
<feature type="region of interest" description="Disordered" evidence="5">
    <location>
        <begin position="1"/>
        <end position="55"/>
    </location>
</feature>
<dbReference type="InterPro" id="IPR050140">
    <property type="entry name" value="SRY-related_HMG-box_TF-like"/>
</dbReference>
<evidence type="ECO:0000313" key="8">
    <source>
        <dbReference type="Proteomes" id="UP000784294"/>
    </source>
</evidence>
<feature type="region of interest" description="Disordered" evidence="5">
    <location>
        <begin position="111"/>
        <end position="152"/>
    </location>
</feature>
<feature type="compositionally biased region" description="Low complexity" evidence="5">
    <location>
        <begin position="26"/>
        <end position="42"/>
    </location>
</feature>
<feature type="compositionally biased region" description="Low complexity" evidence="5">
    <location>
        <begin position="218"/>
        <end position="240"/>
    </location>
</feature>
<evidence type="ECO:0000256" key="3">
    <source>
        <dbReference type="ARBA" id="ARBA00023242"/>
    </source>
</evidence>
<feature type="domain" description="HMG box" evidence="6">
    <location>
        <begin position="268"/>
        <end position="336"/>
    </location>
</feature>
<feature type="compositionally biased region" description="Basic and acidic residues" evidence="5">
    <location>
        <begin position="16"/>
        <end position="25"/>
    </location>
</feature>
<dbReference type="EMBL" id="CAAALY010264082">
    <property type="protein sequence ID" value="VEL40217.1"/>
    <property type="molecule type" value="Genomic_DNA"/>
</dbReference>
<dbReference type="SUPFAM" id="SSF47095">
    <property type="entry name" value="HMG-box"/>
    <property type="match status" value="1"/>
</dbReference>
<feature type="region of interest" description="Disordered" evidence="5">
    <location>
        <begin position="374"/>
        <end position="400"/>
    </location>
</feature>
<organism evidence="7 8">
    <name type="scientific">Protopolystoma xenopodis</name>
    <dbReference type="NCBI Taxonomy" id="117903"/>
    <lineage>
        <taxon>Eukaryota</taxon>
        <taxon>Metazoa</taxon>
        <taxon>Spiralia</taxon>
        <taxon>Lophotrochozoa</taxon>
        <taxon>Platyhelminthes</taxon>
        <taxon>Monogenea</taxon>
        <taxon>Polyopisthocotylea</taxon>
        <taxon>Polystomatidea</taxon>
        <taxon>Polystomatidae</taxon>
        <taxon>Protopolystoma</taxon>
    </lineage>
</organism>
<evidence type="ECO:0000256" key="2">
    <source>
        <dbReference type="ARBA" id="ARBA00023125"/>
    </source>
</evidence>
<dbReference type="Proteomes" id="UP000784294">
    <property type="component" value="Unassembled WGS sequence"/>
</dbReference>
<gene>
    <name evidence="7" type="ORF">PXEA_LOCUS33657</name>
</gene>
<comment type="caution">
    <text evidence="7">The sequence shown here is derived from an EMBL/GenBank/DDBJ whole genome shotgun (WGS) entry which is preliminary data.</text>
</comment>
<reference evidence="7" key="1">
    <citation type="submission" date="2018-11" db="EMBL/GenBank/DDBJ databases">
        <authorList>
            <consortium name="Pathogen Informatics"/>
        </authorList>
    </citation>
    <scope>NUCLEOTIDE SEQUENCE</scope>
</reference>
<name>A0A3S5FGT5_9PLAT</name>
<dbReference type="FunFam" id="1.10.30.10:FF:000002">
    <property type="entry name" value="transcription factor Sox-2"/>
    <property type="match status" value="1"/>
</dbReference>
<dbReference type="GO" id="GO:0030182">
    <property type="term" value="P:neuron differentiation"/>
    <property type="evidence" value="ECO:0007669"/>
    <property type="project" value="TreeGrafter"/>
</dbReference>
<dbReference type="PROSITE" id="PS50118">
    <property type="entry name" value="HMG_BOX_2"/>
    <property type="match status" value="1"/>
</dbReference>
<dbReference type="AlphaFoldDB" id="A0A3S5FGT5"/>
<dbReference type="CDD" id="cd22028">
    <property type="entry name" value="HMG-box_SoxA_SoxB_SoxG"/>
    <property type="match status" value="1"/>
</dbReference>
<evidence type="ECO:0000313" key="7">
    <source>
        <dbReference type="EMBL" id="VEL40217.1"/>
    </source>
</evidence>
<dbReference type="PANTHER" id="PTHR10270:SF324">
    <property type="entry name" value="SOX DOMAIN-CONTAINING PROTEIN DICHAETE-RELATED"/>
    <property type="match status" value="1"/>
</dbReference>
<dbReference type="Pfam" id="PF00505">
    <property type="entry name" value="HMG_box"/>
    <property type="match status" value="1"/>
</dbReference>
<keyword evidence="3 4" id="KW-0539">Nucleus</keyword>
<protein>
    <recommendedName>
        <fullName evidence="6">HMG box domain-containing protein</fullName>
    </recommendedName>
</protein>
<dbReference type="GO" id="GO:0000122">
    <property type="term" value="P:negative regulation of transcription by RNA polymerase II"/>
    <property type="evidence" value="ECO:0007669"/>
    <property type="project" value="TreeGrafter"/>
</dbReference>
<evidence type="ECO:0000259" key="6">
    <source>
        <dbReference type="PROSITE" id="PS50118"/>
    </source>
</evidence>
<dbReference type="InterPro" id="IPR009071">
    <property type="entry name" value="HMG_box_dom"/>
</dbReference>
<dbReference type="GO" id="GO:0000978">
    <property type="term" value="F:RNA polymerase II cis-regulatory region sequence-specific DNA binding"/>
    <property type="evidence" value="ECO:0007669"/>
    <property type="project" value="TreeGrafter"/>
</dbReference>
<keyword evidence="2 4" id="KW-0238">DNA-binding</keyword>
<dbReference type="InterPro" id="IPR036910">
    <property type="entry name" value="HMG_box_dom_sf"/>
</dbReference>
<dbReference type="GO" id="GO:0007420">
    <property type="term" value="P:brain development"/>
    <property type="evidence" value="ECO:0007669"/>
    <property type="project" value="TreeGrafter"/>
</dbReference>
<dbReference type="Gene3D" id="1.10.30.10">
    <property type="entry name" value="High mobility group box domain"/>
    <property type="match status" value="1"/>
</dbReference>
<proteinExistence type="predicted"/>
<evidence type="ECO:0000256" key="1">
    <source>
        <dbReference type="ARBA" id="ARBA00004123"/>
    </source>
</evidence>
<evidence type="ECO:0000256" key="4">
    <source>
        <dbReference type="PROSITE-ProRule" id="PRU00267"/>
    </source>
</evidence>
<dbReference type="GO" id="GO:0001228">
    <property type="term" value="F:DNA-binding transcription activator activity, RNA polymerase II-specific"/>
    <property type="evidence" value="ECO:0007669"/>
    <property type="project" value="TreeGrafter"/>
</dbReference>
<dbReference type="PANTHER" id="PTHR10270">
    <property type="entry name" value="SOX TRANSCRIPTION FACTOR"/>
    <property type="match status" value="1"/>
</dbReference>
<dbReference type="OrthoDB" id="6247875at2759"/>
<feature type="DNA-binding region" description="HMG box" evidence="4">
    <location>
        <begin position="268"/>
        <end position="336"/>
    </location>
</feature>
<feature type="region of interest" description="Disordered" evidence="5">
    <location>
        <begin position="217"/>
        <end position="240"/>
    </location>
</feature>
<keyword evidence="8" id="KW-1185">Reference proteome</keyword>